<dbReference type="CDD" id="cd08420">
    <property type="entry name" value="PBP2_CysL_like"/>
    <property type="match status" value="1"/>
</dbReference>
<reference evidence="7" key="1">
    <citation type="submission" date="2011-03" db="EMBL/GenBank/DDBJ databases">
        <authorList>
            <person name="Voget S."/>
            <person name="Streit W.R."/>
            <person name="Jaeger K.E."/>
            <person name="Daniel R."/>
        </authorList>
    </citation>
    <scope>NUCLEOTIDE SEQUENCE [LARGE SCALE GENOMIC DNA]</scope>
    <source>
        <strain evidence="7">PG1</strain>
    </source>
</reference>
<dbReference type="SUPFAM" id="SSF53850">
    <property type="entry name" value="Periplasmic binding protein-like II"/>
    <property type="match status" value="1"/>
</dbReference>
<organism evidence="6 7">
    <name type="scientific">Burkholderia plantarii</name>
    <dbReference type="NCBI Taxonomy" id="41899"/>
    <lineage>
        <taxon>Bacteria</taxon>
        <taxon>Pseudomonadati</taxon>
        <taxon>Pseudomonadota</taxon>
        <taxon>Betaproteobacteria</taxon>
        <taxon>Burkholderiales</taxon>
        <taxon>Burkholderiaceae</taxon>
        <taxon>Burkholderia</taxon>
    </lineage>
</organism>
<evidence type="ECO:0000313" key="6">
    <source>
        <dbReference type="EMBL" id="AJK45961.1"/>
    </source>
</evidence>
<evidence type="ECO:0000313" key="7">
    <source>
        <dbReference type="Proteomes" id="UP000031838"/>
    </source>
</evidence>
<dbReference type="Gene3D" id="3.40.190.10">
    <property type="entry name" value="Periplasmic binding protein-like II"/>
    <property type="match status" value="2"/>
</dbReference>
<dbReference type="EMBL" id="CP002580">
    <property type="protein sequence ID" value="AJK45961.1"/>
    <property type="molecule type" value="Genomic_DNA"/>
</dbReference>
<dbReference type="PRINTS" id="PR00039">
    <property type="entry name" value="HTHLYSR"/>
</dbReference>
<dbReference type="InterPro" id="IPR036388">
    <property type="entry name" value="WH-like_DNA-bd_sf"/>
</dbReference>
<dbReference type="Proteomes" id="UP000031838">
    <property type="component" value="Chromosome 1"/>
</dbReference>
<dbReference type="GO" id="GO:0003700">
    <property type="term" value="F:DNA-binding transcription factor activity"/>
    <property type="evidence" value="ECO:0007669"/>
    <property type="project" value="InterPro"/>
</dbReference>
<proteinExistence type="inferred from homology"/>
<dbReference type="InterPro" id="IPR036390">
    <property type="entry name" value="WH_DNA-bd_sf"/>
</dbReference>
<dbReference type="FunFam" id="1.10.10.10:FF:000001">
    <property type="entry name" value="LysR family transcriptional regulator"/>
    <property type="match status" value="1"/>
</dbReference>
<dbReference type="InterPro" id="IPR005119">
    <property type="entry name" value="LysR_subst-bd"/>
</dbReference>
<keyword evidence="3" id="KW-0238">DNA-binding</keyword>
<evidence type="ECO:0000256" key="4">
    <source>
        <dbReference type="ARBA" id="ARBA00023163"/>
    </source>
</evidence>
<evidence type="ECO:0000256" key="3">
    <source>
        <dbReference type="ARBA" id="ARBA00023125"/>
    </source>
</evidence>
<dbReference type="AlphaFoldDB" id="A0A0B6S155"/>
<feature type="domain" description="HTH lysR-type" evidence="5">
    <location>
        <begin position="52"/>
        <end position="109"/>
    </location>
</feature>
<dbReference type="PANTHER" id="PTHR30126:SF39">
    <property type="entry name" value="HTH-TYPE TRANSCRIPTIONAL REGULATOR CYSL"/>
    <property type="match status" value="1"/>
</dbReference>
<dbReference type="Gene3D" id="1.10.10.10">
    <property type="entry name" value="Winged helix-like DNA-binding domain superfamily/Winged helix DNA-binding domain"/>
    <property type="match status" value="1"/>
</dbReference>
<name>A0A0B6S155_BURPL</name>
<gene>
    <name evidence="6" type="ORF">BGL_1c14450</name>
</gene>
<evidence type="ECO:0000256" key="2">
    <source>
        <dbReference type="ARBA" id="ARBA00023015"/>
    </source>
</evidence>
<comment type="similarity">
    <text evidence="1">Belongs to the LysR transcriptional regulatory family.</text>
</comment>
<dbReference type="PROSITE" id="PS50931">
    <property type="entry name" value="HTH_LYSR"/>
    <property type="match status" value="1"/>
</dbReference>
<dbReference type="Pfam" id="PF00126">
    <property type="entry name" value="HTH_1"/>
    <property type="match status" value="1"/>
</dbReference>
<dbReference type="KEGG" id="bgp:BGL_1c14450"/>
<reference evidence="6 7" key="2">
    <citation type="journal article" date="2016" name="Appl. Microbiol. Biotechnol.">
        <title>Mutations improving production and secretion of extracellular lipase by Burkholderia glumae PG1.</title>
        <authorList>
            <person name="Knapp A."/>
            <person name="Voget S."/>
            <person name="Gao R."/>
            <person name="Zaburannyi N."/>
            <person name="Krysciak D."/>
            <person name="Breuer M."/>
            <person name="Hauer B."/>
            <person name="Streit W.R."/>
            <person name="Muller R."/>
            <person name="Daniel R."/>
            <person name="Jaeger K.E."/>
        </authorList>
    </citation>
    <scope>NUCLEOTIDE SEQUENCE [LARGE SCALE GENOMIC DNA]</scope>
    <source>
        <strain evidence="6 7">PG1</strain>
    </source>
</reference>
<accession>A0A0B6S155</accession>
<evidence type="ECO:0000259" key="5">
    <source>
        <dbReference type="PROSITE" id="PS50931"/>
    </source>
</evidence>
<sequence>MLYWYALRTGAHAGFSRLSSHRPRVAGISGAKPCSPARGHAAPNRHDRTGSMNFTHLLAFHEVARAGSVSAGAARLRVSQPAVTREIRELEARLGLVLFDRLPRGVALTEAGRLLFDHAARIFALADAAEAELAELAGLAAGHLRLGASGTLGVYLLPELIARFSARHPRVAVDLTVANTERVEAGLRDMHLALGFVEGPFDAALLNARPIGADDIAVIASARHPLAGRRLDPAELAARAVILREPGSGTRAIVEDAYAQHGLRIEPRMSISDTEAIKRMLVAQPALAYLSMLSVRDEIARGELVAVEVAGLRITRALHLVWPKGRSLSPSAQALVDLVAPAGAPAS</sequence>
<protein>
    <submittedName>
        <fullName evidence="6">Transcriptional regulator, LysR family</fullName>
    </submittedName>
</protein>
<dbReference type="PANTHER" id="PTHR30126">
    <property type="entry name" value="HTH-TYPE TRANSCRIPTIONAL REGULATOR"/>
    <property type="match status" value="1"/>
</dbReference>
<dbReference type="GO" id="GO:0000976">
    <property type="term" value="F:transcription cis-regulatory region binding"/>
    <property type="evidence" value="ECO:0007669"/>
    <property type="project" value="TreeGrafter"/>
</dbReference>
<dbReference type="Pfam" id="PF03466">
    <property type="entry name" value="LysR_substrate"/>
    <property type="match status" value="1"/>
</dbReference>
<evidence type="ECO:0000256" key="1">
    <source>
        <dbReference type="ARBA" id="ARBA00009437"/>
    </source>
</evidence>
<dbReference type="HOGENOM" id="CLU_039613_6_1_4"/>
<keyword evidence="4" id="KW-0804">Transcription</keyword>
<keyword evidence="7" id="KW-1185">Reference proteome</keyword>
<keyword evidence="2" id="KW-0805">Transcription regulation</keyword>
<dbReference type="InterPro" id="IPR000847">
    <property type="entry name" value="LysR_HTH_N"/>
</dbReference>
<dbReference type="SUPFAM" id="SSF46785">
    <property type="entry name" value="Winged helix' DNA-binding domain"/>
    <property type="match status" value="1"/>
</dbReference>